<protein>
    <submittedName>
        <fullName evidence="2">Uncharacterized protein</fullName>
    </submittedName>
</protein>
<keyword evidence="3" id="KW-1185">Reference proteome</keyword>
<evidence type="ECO:0000256" key="1">
    <source>
        <dbReference type="SAM" id="MobiDB-lite"/>
    </source>
</evidence>
<proteinExistence type="predicted"/>
<evidence type="ECO:0000313" key="2">
    <source>
        <dbReference type="EMBL" id="OJJ34955.1"/>
    </source>
</evidence>
<feature type="region of interest" description="Disordered" evidence="1">
    <location>
        <begin position="99"/>
        <end position="138"/>
    </location>
</feature>
<name>A0A1L9RJ57_ASPWE</name>
<organism evidence="2 3">
    <name type="scientific">Aspergillus wentii DTO 134E9</name>
    <dbReference type="NCBI Taxonomy" id="1073089"/>
    <lineage>
        <taxon>Eukaryota</taxon>
        <taxon>Fungi</taxon>
        <taxon>Dikarya</taxon>
        <taxon>Ascomycota</taxon>
        <taxon>Pezizomycotina</taxon>
        <taxon>Eurotiomycetes</taxon>
        <taxon>Eurotiomycetidae</taxon>
        <taxon>Eurotiales</taxon>
        <taxon>Aspergillaceae</taxon>
        <taxon>Aspergillus</taxon>
        <taxon>Aspergillus subgen. Cremei</taxon>
    </lineage>
</organism>
<dbReference type="RefSeq" id="XP_040688631.1">
    <property type="nucleotide sequence ID" value="XM_040830838.1"/>
</dbReference>
<dbReference type="Proteomes" id="UP000184383">
    <property type="component" value="Unassembled WGS sequence"/>
</dbReference>
<feature type="compositionally biased region" description="Polar residues" evidence="1">
    <location>
        <begin position="99"/>
        <end position="121"/>
    </location>
</feature>
<dbReference type="EMBL" id="KV878212">
    <property type="protein sequence ID" value="OJJ34955.1"/>
    <property type="molecule type" value="Genomic_DNA"/>
</dbReference>
<gene>
    <name evidence="2" type="ORF">ASPWEDRAFT_171785</name>
</gene>
<sequence>MRLDSWPAFQMYIKAAESPRRIRTTTLFFPVSKSLSISKSSIPKVIHLYLLPTSIKHKHLQTLKMYTITPTAKFLVLSPVLNGPDRKVEAPAHKFLVLSPTQTGPDSGVSSQASLSPTLTAQGRGRSDSYSSTSTNEL</sequence>
<dbReference type="OrthoDB" id="4330769at2759"/>
<accession>A0A1L9RJ57</accession>
<feature type="compositionally biased region" description="Polar residues" evidence="1">
    <location>
        <begin position="128"/>
        <end position="138"/>
    </location>
</feature>
<dbReference type="GeneID" id="63746686"/>
<reference evidence="3" key="1">
    <citation type="journal article" date="2017" name="Genome Biol.">
        <title>Comparative genomics reveals high biological diversity and specific adaptations in the industrially and medically important fungal genus Aspergillus.</title>
        <authorList>
            <person name="de Vries R.P."/>
            <person name="Riley R."/>
            <person name="Wiebenga A."/>
            <person name="Aguilar-Osorio G."/>
            <person name="Amillis S."/>
            <person name="Uchima C.A."/>
            <person name="Anderluh G."/>
            <person name="Asadollahi M."/>
            <person name="Askin M."/>
            <person name="Barry K."/>
            <person name="Battaglia E."/>
            <person name="Bayram O."/>
            <person name="Benocci T."/>
            <person name="Braus-Stromeyer S.A."/>
            <person name="Caldana C."/>
            <person name="Canovas D."/>
            <person name="Cerqueira G.C."/>
            <person name="Chen F."/>
            <person name="Chen W."/>
            <person name="Choi C."/>
            <person name="Clum A."/>
            <person name="Dos Santos R.A."/>
            <person name="Damasio A.R."/>
            <person name="Diallinas G."/>
            <person name="Emri T."/>
            <person name="Fekete E."/>
            <person name="Flipphi M."/>
            <person name="Freyberg S."/>
            <person name="Gallo A."/>
            <person name="Gournas C."/>
            <person name="Habgood R."/>
            <person name="Hainaut M."/>
            <person name="Harispe M.L."/>
            <person name="Henrissat B."/>
            <person name="Hilden K.S."/>
            <person name="Hope R."/>
            <person name="Hossain A."/>
            <person name="Karabika E."/>
            <person name="Karaffa L."/>
            <person name="Karanyi Z."/>
            <person name="Krasevec N."/>
            <person name="Kuo A."/>
            <person name="Kusch H."/>
            <person name="LaButti K."/>
            <person name="Lagendijk E.L."/>
            <person name="Lapidus A."/>
            <person name="Levasseur A."/>
            <person name="Lindquist E."/>
            <person name="Lipzen A."/>
            <person name="Logrieco A.F."/>
            <person name="MacCabe A."/>
            <person name="Maekelae M.R."/>
            <person name="Malavazi I."/>
            <person name="Melin P."/>
            <person name="Meyer V."/>
            <person name="Mielnichuk N."/>
            <person name="Miskei M."/>
            <person name="Molnar A.P."/>
            <person name="Mule G."/>
            <person name="Ngan C.Y."/>
            <person name="Orejas M."/>
            <person name="Orosz E."/>
            <person name="Ouedraogo J.P."/>
            <person name="Overkamp K.M."/>
            <person name="Park H.-S."/>
            <person name="Perrone G."/>
            <person name="Piumi F."/>
            <person name="Punt P.J."/>
            <person name="Ram A.F."/>
            <person name="Ramon A."/>
            <person name="Rauscher S."/>
            <person name="Record E."/>
            <person name="Riano-Pachon D.M."/>
            <person name="Robert V."/>
            <person name="Roehrig J."/>
            <person name="Ruller R."/>
            <person name="Salamov A."/>
            <person name="Salih N.S."/>
            <person name="Samson R.A."/>
            <person name="Sandor E."/>
            <person name="Sanguinetti M."/>
            <person name="Schuetze T."/>
            <person name="Sepcic K."/>
            <person name="Shelest E."/>
            <person name="Sherlock G."/>
            <person name="Sophianopoulou V."/>
            <person name="Squina F.M."/>
            <person name="Sun H."/>
            <person name="Susca A."/>
            <person name="Todd R.B."/>
            <person name="Tsang A."/>
            <person name="Unkles S.E."/>
            <person name="van de Wiele N."/>
            <person name="van Rossen-Uffink D."/>
            <person name="Oliveira J.V."/>
            <person name="Vesth T.C."/>
            <person name="Visser J."/>
            <person name="Yu J.-H."/>
            <person name="Zhou M."/>
            <person name="Andersen M.R."/>
            <person name="Archer D.B."/>
            <person name="Baker S.E."/>
            <person name="Benoit I."/>
            <person name="Brakhage A.A."/>
            <person name="Braus G.H."/>
            <person name="Fischer R."/>
            <person name="Frisvad J.C."/>
            <person name="Goldman G.H."/>
            <person name="Houbraken J."/>
            <person name="Oakley B."/>
            <person name="Pocsi I."/>
            <person name="Scazzocchio C."/>
            <person name="Seiboth B."/>
            <person name="vanKuyk P.A."/>
            <person name="Wortman J."/>
            <person name="Dyer P.S."/>
            <person name="Grigoriev I.V."/>
        </authorList>
    </citation>
    <scope>NUCLEOTIDE SEQUENCE [LARGE SCALE GENOMIC DNA]</scope>
    <source>
        <strain evidence="3">DTO 134E9</strain>
    </source>
</reference>
<dbReference type="VEuPathDB" id="FungiDB:ASPWEDRAFT_171785"/>
<evidence type="ECO:0000313" key="3">
    <source>
        <dbReference type="Proteomes" id="UP000184383"/>
    </source>
</evidence>
<dbReference type="AlphaFoldDB" id="A0A1L9RJ57"/>